<keyword evidence="3" id="KW-1185">Reference proteome</keyword>
<accession>A0AAD8A4A8</accession>
<reference evidence="2" key="2">
    <citation type="submission" date="2023-05" db="EMBL/GenBank/DDBJ databases">
        <authorList>
            <person name="Fouks B."/>
        </authorList>
    </citation>
    <scope>NUCLEOTIDE SEQUENCE</scope>
    <source>
        <strain evidence="2">Stay&amp;Tobe</strain>
        <tissue evidence="2">Testes</tissue>
    </source>
</reference>
<dbReference type="EMBL" id="JASPKZ010003859">
    <property type="protein sequence ID" value="KAJ9591721.1"/>
    <property type="molecule type" value="Genomic_DNA"/>
</dbReference>
<gene>
    <name evidence="2" type="ORF">L9F63_001749</name>
</gene>
<dbReference type="Proteomes" id="UP001233999">
    <property type="component" value="Unassembled WGS sequence"/>
</dbReference>
<feature type="non-terminal residue" evidence="2">
    <location>
        <position position="149"/>
    </location>
</feature>
<feature type="non-terminal residue" evidence="2">
    <location>
        <position position="1"/>
    </location>
</feature>
<dbReference type="AlphaFoldDB" id="A0AAD8A4A8"/>
<evidence type="ECO:0000256" key="1">
    <source>
        <dbReference type="SAM" id="Phobius"/>
    </source>
</evidence>
<reference evidence="2" key="1">
    <citation type="journal article" date="2023" name="IScience">
        <title>Live-bearing cockroach genome reveals convergent evolutionary mechanisms linked to viviparity in insects and beyond.</title>
        <authorList>
            <person name="Fouks B."/>
            <person name="Harrison M.C."/>
            <person name="Mikhailova A.A."/>
            <person name="Marchal E."/>
            <person name="English S."/>
            <person name="Carruthers M."/>
            <person name="Jennings E.C."/>
            <person name="Chiamaka E.L."/>
            <person name="Frigard R.A."/>
            <person name="Pippel M."/>
            <person name="Attardo G.M."/>
            <person name="Benoit J.B."/>
            <person name="Bornberg-Bauer E."/>
            <person name="Tobe S.S."/>
        </authorList>
    </citation>
    <scope>NUCLEOTIDE SEQUENCE</scope>
    <source>
        <strain evidence="2">Stay&amp;Tobe</strain>
    </source>
</reference>
<evidence type="ECO:0000313" key="3">
    <source>
        <dbReference type="Proteomes" id="UP001233999"/>
    </source>
</evidence>
<protein>
    <submittedName>
        <fullName evidence="2">Uncharacterized protein</fullName>
    </submittedName>
</protein>
<feature type="transmembrane region" description="Helical" evidence="1">
    <location>
        <begin position="96"/>
        <end position="113"/>
    </location>
</feature>
<keyword evidence="1" id="KW-0472">Membrane</keyword>
<evidence type="ECO:0000313" key="2">
    <source>
        <dbReference type="EMBL" id="KAJ9591721.1"/>
    </source>
</evidence>
<name>A0AAD8A4A8_DIPPU</name>
<sequence length="149" mass="16823">SALMRIRRSLKVAGSGCTVYPALFQCLIEMVPNTAMIMRRGTIHISRKTYPLTQFPKIYVVFIHFPGKACTSCKRSLAARTSSKDSQLIAARISELYIRFTAILFICFLRSVAYFNFKLLYWTSQLSPAILSLVVLVVLIITSRGETAY</sequence>
<keyword evidence="1" id="KW-1133">Transmembrane helix</keyword>
<feature type="transmembrane region" description="Helical" evidence="1">
    <location>
        <begin position="119"/>
        <end position="141"/>
    </location>
</feature>
<organism evidence="2 3">
    <name type="scientific">Diploptera punctata</name>
    <name type="common">Pacific beetle cockroach</name>
    <dbReference type="NCBI Taxonomy" id="6984"/>
    <lineage>
        <taxon>Eukaryota</taxon>
        <taxon>Metazoa</taxon>
        <taxon>Ecdysozoa</taxon>
        <taxon>Arthropoda</taxon>
        <taxon>Hexapoda</taxon>
        <taxon>Insecta</taxon>
        <taxon>Pterygota</taxon>
        <taxon>Neoptera</taxon>
        <taxon>Polyneoptera</taxon>
        <taxon>Dictyoptera</taxon>
        <taxon>Blattodea</taxon>
        <taxon>Blaberoidea</taxon>
        <taxon>Blaberidae</taxon>
        <taxon>Diplopterinae</taxon>
        <taxon>Diploptera</taxon>
    </lineage>
</organism>
<proteinExistence type="predicted"/>
<comment type="caution">
    <text evidence="2">The sequence shown here is derived from an EMBL/GenBank/DDBJ whole genome shotgun (WGS) entry which is preliminary data.</text>
</comment>
<keyword evidence="1" id="KW-0812">Transmembrane</keyword>